<accession>A0ACB8D827</accession>
<gene>
    <name evidence="1" type="ORF">HPB49_021475</name>
</gene>
<dbReference type="Proteomes" id="UP000821865">
    <property type="component" value="Chromosome 3"/>
</dbReference>
<evidence type="ECO:0000313" key="1">
    <source>
        <dbReference type="EMBL" id="KAH7960602.1"/>
    </source>
</evidence>
<comment type="caution">
    <text evidence="1">The sequence shown here is derived from an EMBL/GenBank/DDBJ whole genome shotgun (WGS) entry which is preliminary data.</text>
</comment>
<name>A0ACB8D827_DERSI</name>
<proteinExistence type="predicted"/>
<evidence type="ECO:0000313" key="2">
    <source>
        <dbReference type="Proteomes" id="UP000821865"/>
    </source>
</evidence>
<dbReference type="EMBL" id="CM023472">
    <property type="protein sequence ID" value="KAH7960602.1"/>
    <property type="molecule type" value="Genomic_DNA"/>
</dbReference>
<protein>
    <submittedName>
        <fullName evidence="1">Uncharacterized protein</fullName>
    </submittedName>
</protein>
<sequence>MHGNDTEAVENSAEKQRKSRFLDAFYKLADTKLEYRVSGAETVIKELVKSSEESDTSNKLQYTIERLIKGLPSTRKCARVGFAATLVEVLRTFPDVSAEQVQGFILKNLPEDTKEDKNHVILGRCLALAALVRSGKAVETAGSVAKEVLELGTRYSHLQLMACDIFKELLNQVNEKKFKKKVWPELQEMLSCGWEDCTPLKLYVLVQAASRFPGMVDGAFLQDNWGCDSILDKANFAHIVQILQVDHDATHKVAVVSLQAQFLVEFAKKSEDAQIQVAILGFFVQPPGTILLDHITKMKVIHDLLITKFLHSTNGKASVVRFTIIN</sequence>
<reference evidence="1" key="1">
    <citation type="submission" date="2020-05" db="EMBL/GenBank/DDBJ databases">
        <title>Large-scale comparative analyses of tick genomes elucidate their genetic diversity and vector capacities.</title>
        <authorList>
            <person name="Jia N."/>
            <person name="Wang J."/>
            <person name="Shi W."/>
            <person name="Du L."/>
            <person name="Sun Y."/>
            <person name="Zhan W."/>
            <person name="Jiang J."/>
            <person name="Wang Q."/>
            <person name="Zhang B."/>
            <person name="Ji P."/>
            <person name="Sakyi L.B."/>
            <person name="Cui X."/>
            <person name="Yuan T."/>
            <person name="Jiang B."/>
            <person name="Yang W."/>
            <person name="Lam T.T.-Y."/>
            <person name="Chang Q."/>
            <person name="Ding S."/>
            <person name="Wang X."/>
            <person name="Zhu J."/>
            <person name="Ruan X."/>
            <person name="Zhao L."/>
            <person name="Wei J."/>
            <person name="Que T."/>
            <person name="Du C."/>
            <person name="Cheng J."/>
            <person name="Dai P."/>
            <person name="Han X."/>
            <person name="Huang E."/>
            <person name="Gao Y."/>
            <person name="Liu J."/>
            <person name="Shao H."/>
            <person name="Ye R."/>
            <person name="Li L."/>
            <person name="Wei W."/>
            <person name="Wang X."/>
            <person name="Wang C."/>
            <person name="Yang T."/>
            <person name="Huo Q."/>
            <person name="Li W."/>
            <person name="Guo W."/>
            <person name="Chen H."/>
            <person name="Zhou L."/>
            <person name="Ni X."/>
            <person name="Tian J."/>
            <person name="Zhou Y."/>
            <person name="Sheng Y."/>
            <person name="Liu T."/>
            <person name="Pan Y."/>
            <person name="Xia L."/>
            <person name="Li J."/>
            <person name="Zhao F."/>
            <person name="Cao W."/>
        </authorList>
    </citation>
    <scope>NUCLEOTIDE SEQUENCE</scope>
    <source>
        <strain evidence="1">Dsil-2018</strain>
    </source>
</reference>
<organism evidence="1 2">
    <name type="scientific">Dermacentor silvarum</name>
    <name type="common">Tick</name>
    <dbReference type="NCBI Taxonomy" id="543639"/>
    <lineage>
        <taxon>Eukaryota</taxon>
        <taxon>Metazoa</taxon>
        <taxon>Ecdysozoa</taxon>
        <taxon>Arthropoda</taxon>
        <taxon>Chelicerata</taxon>
        <taxon>Arachnida</taxon>
        <taxon>Acari</taxon>
        <taxon>Parasitiformes</taxon>
        <taxon>Ixodida</taxon>
        <taxon>Ixodoidea</taxon>
        <taxon>Ixodidae</taxon>
        <taxon>Rhipicephalinae</taxon>
        <taxon>Dermacentor</taxon>
    </lineage>
</organism>
<keyword evidence="2" id="KW-1185">Reference proteome</keyword>